<dbReference type="InterPro" id="IPR036441">
    <property type="entry name" value="DHquinase_II_sf"/>
</dbReference>
<dbReference type="EC" id="4.2.1.10" evidence="5"/>
<comment type="pathway">
    <text evidence="2">Metabolic intermediate biosynthesis; chorismate biosynthesis; chorismate from D-erythrose 4-phosphate and phosphoenolpyruvate: step 3/7.</text>
</comment>
<evidence type="ECO:0000256" key="2">
    <source>
        <dbReference type="ARBA" id="ARBA00004902"/>
    </source>
</evidence>
<organism evidence="8 9">
    <name type="scientific">Demequina litorisediminis</name>
    <dbReference type="NCBI Taxonomy" id="1849022"/>
    <lineage>
        <taxon>Bacteria</taxon>
        <taxon>Bacillati</taxon>
        <taxon>Actinomycetota</taxon>
        <taxon>Actinomycetes</taxon>
        <taxon>Micrococcales</taxon>
        <taxon>Demequinaceae</taxon>
        <taxon>Demequina</taxon>
    </lineage>
</organism>
<dbReference type="Pfam" id="PF01220">
    <property type="entry name" value="DHquinase_II"/>
    <property type="match status" value="1"/>
</dbReference>
<dbReference type="InterPro" id="IPR001874">
    <property type="entry name" value="DHquinase_II"/>
</dbReference>
<evidence type="ECO:0000256" key="3">
    <source>
        <dbReference type="ARBA" id="ARBA00011037"/>
    </source>
</evidence>
<dbReference type="EMBL" id="BSUN01000001">
    <property type="protein sequence ID" value="GMA37697.1"/>
    <property type="molecule type" value="Genomic_DNA"/>
</dbReference>
<dbReference type="Gene3D" id="3.40.50.9100">
    <property type="entry name" value="Dehydroquinase, class II"/>
    <property type="match status" value="1"/>
</dbReference>
<evidence type="ECO:0000256" key="4">
    <source>
        <dbReference type="ARBA" id="ARBA00011193"/>
    </source>
</evidence>
<dbReference type="SUPFAM" id="SSF52304">
    <property type="entry name" value="Type II 3-dehydroquinate dehydratase"/>
    <property type="match status" value="1"/>
</dbReference>
<dbReference type="PANTHER" id="PTHR21272">
    <property type="entry name" value="CATABOLIC 3-DEHYDROQUINASE"/>
    <property type="match status" value="1"/>
</dbReference>
<keyword evidence="6" id="KW-0456">Lyase</keyword>
<proteinExistence type="inferred from homology"/>
<keyword evidence="9" id="KW-1185">Reference proteome</keyword>
<evidence type="ECO:0000256" key="5">
    <source>
        <dbReference type="ARBA" id="ARBA00012060"/>
    </source>
</evidence>
<accession>A0ABQ6IKL7</accession>
<feature type="region of interest" description="Disordered" evidence="7">
    <location>
        <begin position="51"/>
        <end position="97"/>
    </location>
</feature>
<name>A0ABQ6IKL7_9MICO</name>
<reference evidence="9" key="1">
    <citation type="journal article" date="2019" name="Int. J. Syst. Evol. Microbiol.">
        <title>The Global Catalogue of Microorganisms (GCM) 10K type strain sequencing project: providing services to taxonomists for standard genome sequencing and annotation.</title>
        <authorList>
            <consortium name="The Broad Institute Genomics Platform"/>
            <consortium name="The Broad Institute Genome Sequencing Center for Infectious Disease"/>
            <person name="Wu L."/>
            <person name="Ma J."/>
        </authorList>
    </citation>
    <scope>NUCLEOTIDE SEQUENCE [LARGE SCALE GENOMIC DNA]</scope>
    <source>
        <strain evidence="9">NBRC 112299</strain>
    </source>
</reference>
<evidence type="ECO:0000256" key="1">
    <source>
        <dbReference type="ARBA" id="ARBA00001864"/>
    </source>
</evidence>
<gene>
    <name evidence="8" type="ORF">GCM10025876_39010</name>
</gene>
<evidence type="ECO:0000313" key="9">
    <source>
        <dbReference type="Proteomes" id="UP001157125"/>
    </source>
</evidence>
<sequence>MTTVLVANGPNLGRLGSREPEKYGTTTFDEIAALCMQWGSEHGLEAVVRQTDDEAEPGALDASGRRRRVARGAEPGRLHPLQPTRCATPARWSPARD</sequence>
<dbReference type="PANTHER" id="PTHR21272:SF3">
    <property type="entry name" value="CATABOLIC 3-DEHYDROQUINASE"/>
    <property type="match status" value="1"/>
</dbReference>
<evidence type="ECO:0000313" key="8">
    <source>
        <dbReference type="EMBL" id="GMA37697.1"/>
    </source>
</evidence>
<protein>
    <recommendedName>
        <fullName evidence="5">3-dehydroquinate dehydratase</fullName>
        <ecNumber evidence="5">4.2.1.10</ecNumber>
    </recommendedName>
</protein>
<evidence type="ECO:0000256" key="6">
    <source>
        <dbReference type="ARBA" id="ARBA00023239"/>
    </source>
</evidence>
<dbReference type="Proteomes" id="UP001157125">
    <property type="component" value="Unassembled WGS sequence"/>
</dbReference>
<comment type="subunit">
    <text evidence="4">Homododecamer.</text>
</comment>
<comment type="catalytic activity">
    <reaction evidence="1">
        <text>3-dehydroquinate = 3-dehydroshikimate + H2O</text>
        <dbReference type="Rhea" id="RHEA:21096"/>
        <dbReference type="ChEBI" id="CHEBI:15377"/>
        <dbReference type="ChEBI" id="CHEBI:16630"/>
        <dbReference type="ChEBI" id="CHEBI:32364"/>
        <dbReference type="EC" id="4.2.1.10"/>
    </reaction>
</comment>
<evidence type="ECO:0000256" key="7">
    <source>
        <dbReference type="SAM" id="MobiDB-lite"/>
    </source>
</evidence>
<comment type="caution">
    <text evidence="8">The sequence shown here is derived from an EMBL/GenBank/DDBJ whole genome shotgun (WGS) entry which is preliminary data.</text>
</comment>
<comment type="similarity">
    <text evidence="3">Belongs to the type-II 3-dehydroquinase family.</text>
</comment>